<dbReference type="Gene3D" id="3.40.50.300">
    <property type="entry name" value="P-loop containing nucleotide triphosphate hydrolases"/>
    <property type="match status" value="1"/>
</dbReference>
<name>U2E3A4_9BACE</name>
<evidence type="ECO:0000256" key="1">
    <source>
        <dbReference type="ARBA" id="ARBA00004651"/>
    </source>
</evidence>
<dbReference type="GO" id="GO:0034040">
    <property type="term" value="F:ATPase-coupled lipid transmembrane transporter activity"/>
    <property type="evidence" value="ECO:0007669"/>
    <property type="project" value="TreeGrafter"/>
</dbReference>
<dbReference type="GO" id="GO:0016887">
    <property type="term" value="F:ATP hydrolysis activity"/>
    <property type="evidence" value="ECO:0007669"/>
    <property type="project" value="InterPro"/>
</dbReference>
<accession>U2E3A4</accession>
<evidence type="ECO:0000313" key="12">
    <source>
        <dbReference type="Proteomes" id="UP000016496"/>
    </source>
</evidence>
<gene>
    <name evidence="11" type="ORF">HMPREF1981_00762</name>
</gene>
<dbReference type="SUPFAM" id="SSF90123">
    <property type="entry name" value="ABC transporter transmembrane region"/>
    <property type="match status" value="1"/>
</dbReference>
<dbReference type="FunFam" id="3.40.50.300:FF:000287">
    <property type="entry name" value="Multidrug ABC transporter ATP-binding protein"/>
    <property type="match status" value="1"/>
</dbReference>
<dbReference type="PROSITE" id="PS50929">
    <property type="entry name" value="ABC_TM1F"/>
    <property type="match status" value="1"/>
</dbReference>
<dbReference type="HOGENOM" id="CLU_000604_84_9_10"/>
<keyword evidence="2" id="KW-0813">Transport</keyword>
<dbReference type="Gene3D" id="1.20.1560.10">
    <property type="entry name" value="ABC transporter type 1, transmembrane domain"/>
    <property type="match status" value="1"/>
</dbReference>
<evidence type="ECO:0000259" key="10">
    <source>
        <dbReference type="PROSITE" id="PS50929"/>
    </source>
</evidence>
<dbReference type="PROSITE" id="PS00211">
    <property type="entry name" value="ABC_TRANSPORTER_1"/>
    <property type="match status" value="1"/>
</dbReference>
<dbReference type="GO" id="GO:0005886">
    <property type="term" value="C:plasma membrane"/>
    <property type="evidence" value="ECO:0007669"/>
    <property type="project" value="UniProtKB-SubCell"/>
</dbReference>
<dbReference type="InterPro" id="IPR003439">
    <property type="entry name" value="ABC_transporter-like_ATP-bd"/>
</dbReference>
<keyword evidence="3 8" id="KW-0812">Transmembrane</keyword>
<feature type="transmembrane region" description="Helical" evidence="8">
    <location>
        <begin position="28"/>
        <end position="51"/>
    </location>
</feature>
<evidence type="ECO:0000256" key="8">
    <source>
        <dbReference type="SAM" id="Phobius"/>
    </source>
</evidence>
<evidence type="ECO:0000256" key="2">
    <source>
        <dbReference type="ARBA" id="ARBA00022448"/>
    </source>
</evidence>
<evidence type="ECO:0000256" key="6">
    <source>
        <dbReference type="ARBA" id="ARBA00022989"/>
    </source>
</evidence>
<dbReference type="AlphaFoldDB" id="U2E3A4"/>
<evidence type="ECO:0000256" key="4">
    <source>
        <dbReference type="ARBA" id="ARBA00022741"/>
    </source>
</evidence>
<comment type="subcellular location">
    <subcellularLocation>
        <location evidence="1">Cell membrane</location>
        <topology evidence="1">Multi-pass membrane protein</topology>
    </subcellularLocation>
</comment>
<dbReference type="FunFam" id="1.20.1560.10:FF:000127">
    <property type="entry name" value="ABC transporter ATP-binding protein"/>
    <property type="match status" value="1"/>
</dbReference>
<proteinExistence type="predicted"/>
<feature type="transmembrane region" description="Helical" evidence="8">
    <location>
        <begin position="63"/>
        <end position="80"/>
    </location>
</feature>
<feature type="transmembrane region" description="Helical" evidence="8">
    <location>
        <begin position="145"/>
        <end position="162"/>
    </location>
</feature>
<dbReference type="InterPro" id="IPR017871">
    <property type="entry name" value="ABC_transporter-like_CS"/>
</dbReference>
<comment type="caution">
    <text evidence="11">The sequence shown here is derived from an EMBL/GenBank/DDBJ whole genome shotgun (WGS) entry which is preliminary data.</text>
</comment>
<evidence type="ECO:0000256" key="5">
    <source>
        <dbReference type="ARBA" id="ARBA00022840"/>
    </source>
</evidence>
<keyword evidence="6 8" id="KW-1133">Transmembrane helix</keyword>
<dbReference type="InterPro" id="IPR039421">
    <property type="entry name" value="Type_1_exporter"/>
</dbReference>
<dbReference type="PROSITE" id="PS50893">
    <property type="entry name" value="ABC_TRANSPORTER_2"/>
    <property type="match status" value="1"/>
</dbReference>
<dbReference type="InterPro" id="IPR036640">
    <property type="entry name" value="ABC1_TM_sf"/>
</dbReference>
<evidence type="ECO:0000256" key="3">
    <source>
        <dbReference type="ARBA" id="ARBA00022692"/>
    </source>
</evidence>
<keyword evidence="7 8" id="KW-0472">Membrane</keyword>
<dbReference type="Pfam" id="PF00005">
    <property type="entry name" value="ABC_tran"/>
    <property type="match status" value="1"/>
</dbReference>
<feature type="transmembrane region" description="Helical" evidence="8">
    <location>
        <begin position="168"/>
        <end position="185"/>
    </location>
</feature>
<evidence type="ECO:0000256" key="7">
    <source>
        <dbReference type="ARBA" id="ARBA00023136"/>
    </source>
</evidence>
<reference evidence="11 12" key="1">
    <citation type="submission" date="2013-08" db="EMBL/GenBank/DDBJ databases">
        <authorList>
            <person name="Weinstock G."/>
            <person name="Sodergren E."/>
            <person name="Wylie T."/>
            <person name="Fulton L."/>
            <person name="Fulton R."/>
            <person name="Fronick C."/>
            <person name="O'Laughlin M."/>
            <person name="Godfrey J."/>
            <person name="Miner T."/>
            <person name="Herter B."/>
            <person name="Appelbaum E."/>
            <person name="Cordes M."/>
            <person name="Lek S."/>
            <person name="Wollam A."/>
            <person name="Pepin K.H."/>
            <person name="Palsikar V.B."/>
            <person name="Mitreva M."/>
            <person name="Wilson R.K."/>
        </authorList>
    </citation>
    <scope>NUCLEOTIDE SEQUENCE [LARGE SCALE GENOMIC DNA]</scope>
    <source>
        <strain evidence="11 12">F0041</strain>
    </source>
</reference>
<protein>
    <submittedName>
        <fullName evidence="11">ABC transporter, ATP-binding protein</fullName>
    </submittedName>
</protein>
<evidence type="ECO:0000259" key="9">
    <source>
        <dbReference type="PROSITE" id="PS50893"/>
    </source>
</evidence>
<feature type="domain" description="ABC transmembrane type-1" evidence="10">
    <location>
        <begin position="26"/>
        <end position="307"/>
    </location>
</feature>
<feature type="transmembrane region" description="Helical" evidence="8">
    <location>
        <begin position="273"/>
        <end position="294"/>
    </location>
</feature>
<dbReference type="Pfam" id="PF00664">
    <property type="entry name" value="ABC_membrane"/>
    <property type="match status" value="1"/>
</dbReference>
<dbReference type="PANTHER" id="PTHR24221">
    <property type="entry name" value="ATP-BINDING CASSETTE SUB-FAMILY B"/>
    <property type="match status" value="1"/>
</dbReference>
<feature type="domain" description="ABC transporter" evidence="9">
    <location>
        <begin position="338"/>
        <end position="571"/>
    </location>
</feature>
<dbReference type="InterPro" id="IPR027417">
    <property type="entry name" value="P-loop_NTPase"/>
</dbReference>
<dbReference type="SUPFAM" id="SSF52540">
    <property type="entry name" value="P-loop containing nucleoside triphosphate hydrolases"/>
    <property type="match status" value="1"/>
</dbReference>
<organism evidence="11 12">
    <name type="scientific">Bacteroides pyogenes F0041</name>
    <dbReference type="NCBI Taxonomy" id="1321819"/>
    <lineage>
        <taxon>Bacteria</taxon>
        <taxon>Pseudomonadati</taxon>
        <taxon>Bacteroidota</taxon>
        <taxon>Bacteroidia</taxon>
        <taxon>Bacteroidales</taxon>
        <taxon>Bacteroidaceae</taxon>
        <taxon>Bacteroides</taxon>
    </lineage>
</organism>
<keyword evidence="4" id="KW-0547">Nucleotide-binding</keyword>
<dbReference type="SMART" id="SM00382">
    <property type="entry name" value="AAA"/>
    <property type="match status" value="1"/>
</dbReference>
<dbReference type="PATRIC" id="fig|1321819.3.peg.707"/>
<evidence type="ECO:0000313" key="11">
    <source>
        <dbReference type="EMBL" id="ERI86796.1"/>
    </source>
</evidence>
<dbReference type="InterPro" id="IPR011527">
    <property type="entry name" value="ABC1_TM_dom"/>
</dbReference>
<dbReference type="Proteomes" id="UP000016496">
    <property type="component" value="Unassembled WGS sequence"/>
</dbReference>
<dbReference type="GO" id="GO:0005524">
    <property type="term" value="F:ATP binding"/>
    <property type="evidence" value="ECO:0007669"/>
    <property type="project" value="UniProtKB-KW"/>
</dbReference>
<dbReference type="EMBL" id="AWSV01000048">
    <property type="protein sequence ID" value="ERI86796.1"/>
    <property type="molecule type" value="Genomic_DNA"/>
</dbReference>
<dbReference type="GO" id="GO:0140359">
    <property type="term" value="F:ABC-type transporter activity"/>
    <property type="evidence" value="ECO:0007669"/>
    <property type="project" value="InterPro"/>
</dbReference>
<dbReference type="PANTHER" id="PTHR24221:SF397">
    <property type="entry name" value="ABC TRANSPORTER, ATP-BINDING TRANSMEMBRANE PROTEIN"/>
    <property type="match status" value="1"/>
</dbReference>
<dbReference type="InterPro" id="IPR003593">
    <property type="entry name" value="AAA+_ATPase"/>
</dbReference>
<feature type="transmembrane region" description="Helical" evidence="8">
    <location>
        <begin position="245"/>
        <end position="267"/>
    </location>
</feature>
<sequence>MKMVTDAIRNITIGRPWLLYKPVGYTMLANFINIIPFCLSIEVINTLFSAFDGTGTPLEVSRLWMLIAIMYVYIVLMVWGEKKSYHANFREAYRMSAEGRVALAEHLRRLSLGSFYKKDSGELSSMLITDFAMAEQGMSHHLPRLLGALVMPLFAFLGLLFVDWRMSVAMFIALPVSFSVLLLTSDIQRKLGQTQIAAKIRSGSRMEEYLQGIRVIKAYNMTGKKFARLREAFDQLKRANIKTEALIGPIVMLSVTLLRFGLTLMILCGTYLLIGGALSVSVFVMFLIVGSRVFDPLTLALINLAEFRYYSIAGERIRTLLDEPEIPGTKDAPDRGDIYFRDVSFRYDEAEVLHNINITMRQGSLTALVGPSGSGKSTLMKLCARFYDPSEGTIMFGNRDIREVDPEKLMQRISMVFQDVYLFQDTIKNNIRFGKENATDAEIMAAAKKAQCHDFIMQLPMGYDTRVGEGGCTLSGGEKQRISIARAILKDAPVILLDEATASLDPENEVEIQSAINSLIQGRTVIVIAHKLRTISDADHIIVLDNGYVVEQGTHELLLENKGLYARLWEIQEKSYGWKVDNTEEAWRERTINLLHSD</sequence>
<keyword evidence="5 11" id="KW-0067">ATP-binding</keyword>